<comment type="similarity">
    <text evidence="1">Belongs to the DedA family.</text>
</comment>
<keyword evidence="2" id="KW-0812">Transmembrane</keyword>
<keyword evidence="5" id="KW-1185">Reference proteome</keyword>
<accession>A0ABU9VDS7</accession>
<dbReference type="InterPro" id="IPR032816">
    <property type="entry name" value="VTT_dom"/>
</dbReference>
<dbReference type="RefSeq" id="WP_343129204.1">
    <property type="nucleotide sequence ID" value="NZ_JBCITK010000001.1"/>
</dbReference>
<keyword evidence="2" id="KW-1133">Transmembrane helix</keyword>
<dbReference type="PANTHER" id="PTHR42709:SF9">
    <property type="entry name" value="ALKALINE PHOSPHATASE LIKE PROTEIN"/>
    <property type="match status" value="1"/>
</dbReference>
<evidence type="ECO:0000256" key="1">
    <source>
        <dbReference type="ARBA" id="ARBA00010792"/>
    </source>
</evidence>
<comment type="caution">
    <text evidence="4">The sequence shown here is derived from an EMBL/GenBank/DDBJ whole genome shotgun (WGS) entry which is preliminary data.</text>
</comment>
<dbReference type="Proteomes" id="UP001418796">
    <property type="component" value="Unassembled WGS sequence"/>
</dbReference>
<evidence type="ECO:0000313" key="5">
    <source>
        <dbReference type="Proteomes" id="UP001418796"/>
    </source>
</evidence>
<proteinExistence type="inferred from homology"/>
<gene>
    <name evidence="4" type="ORF">MKY91_02570</name>
</gene>
<dbReference type="InterPro" id="IPR051311">
    <property type="entry name" value="DedA_domain"/>
</dbReference>
<protein>
    <submittedName>
        <fullName evidence="4">DedA family protein</fullName>
    </submittedName>
</protein>
<evidence type="ECO:0000259" key="3">
    <source>
        <dbReference type="Pfam" id="PF09335"/>
    </source>
</evidence>
<dbReference type="PANTHER" id="PTHR42709">
    <property type="entry name" value="ALKALINE PHOSPHATASE LIKE PROTEIN"/>
    <property type="match status" value="1"/>
</dbReference>
<feature type="transmembrane region" description="Helical" evidence="2">
    <location>
        <begin position="48"/>
        <end position="69"/>
    </location>
</feature>
<dbReference type="Pfam" id="PF09335">
    <property type="entry name" value="VTT_dom"/>
    <property type="match status" value="1"/>
</dbReference>
<keyword evidence="2" id="KW-0472">Membrane</keyword>
<reference evidence="4 5" key="1">
    <citation type="submission" date="2024-03" db="EMBL/GenBank/DDBJ databases">
        <title>Bacilli Hybrid Assemblies.</title>
        <authorList>
            <person name="Kovac J."/>
        </authorList>
    </citation>
    <scope>NUCLEOTIDE SEQUENCE [LARGE SCALE GENOMIC DNA]</scope>
    <source>
        <strain evidence="4 5">FSL R7-0666</strain>
    </source>
</reference>
<dbReference type="EMBL" id="JBCITK010000001">
    <property type="protein sequence ID" value="MEN0642046.1"/>
    <property type="molecule type" value="Genomic_DNA"/>
</dbReference>
<organism evidence="4 5">
    <name type="scientific">Alkalicoccobacillus gibsonii</name>
    <dbReference type="NCBI Taxonomy" id="79881"/>
    <lineage>
        <taxon>Bacteria</taxon>
        <taxon>Bacillati</taxon>
        <taxon>Bacillota</taxon>
        <taxon>Bacilli</taxon>
        <taxon>Bacillales</taxon>
        <taxon>Bacillaceae</taxon>
        <taxon>Alkalicoccobacillus</taxon>
    </lineage>
</organism>
<name>A0ABU9VDS7_9BACI</name>
<feature type="transmembrane region" description="Helical" evidence="2">
    <location>
        <begin position="136"/>
        <end position="156"/>
    </location>
</feature>
<evidence type="ECO:0000313" key="4">
    <source>
        <dbReference type="EMBL" id="MEN0642046.1"/>
    </source>
</evidence>
<evidence type="ECO:0000256" key="2">
    <source>
        <dbReference type="SAM" id="Phobius"/>
    </source>
</evidence>
<feature type="transmembrane region" description="Helical" evidence="2">
    <location>
        <begin position="12"/>
        <end position="28"/>
    </location>
</feature>
<feature type="domain" description="VTT" evidence="3">
    <location>
        <begin position="28"/>
        <end position="154"/>
    </location>
</feature>
<sequence>MLISQLIENYGYAAIFIVLALGLFSLPIPDEVLVLLVGYLTKMGLLNYNVSLITVFTGSLIGMLISYMIGKKIGRPLLNWLSKWFKLSPKWSNKAENWIDKHGAPAIIVSYFVPGMRHVAGYFCGISPLSLKTYTLYAGTSALFWSVIFLTVGRFFTS</sequence>